<dbReference type="EnsemblMetazoa" id="PPA25028.1">
    <property type="protein sequence ID" value="PPA25028.1"/>
    <property type="gene ID" value="WBGene00114582"/>
</dbReference>
<dbReference type="AlphaFoldDB" id="A0A454Y4X9"/>
<dbReference type="Proteomes" id="UP000005239">
    <property type="component" value="Unassembled WGS sequence"/>
</dbReference>
<evidence type="ECO:0000313" key="2">
    <source>
        <dbReference type="Proteomes" id="UP000005239"/>
    </source>
</evidence>
<gene>
    <name evidence="1" type="primary">WBGene00114582</name>
</gene>
<protein>
    <submittedName>
        <fullName evidence="1">Uncharacterized protein</fullName>
    </submittedName>
</protein>
<accession>A0A454Y4X9</accession>
<accession>A0A8R1YH34</accession>
<reference evidence="1" key="2">
    <citation type="submission" date="2022-06" db="UniProtKB">
        <authorList>
            <consortium name="EnsemblMetazoa"/>
        </authorList>
    </citation>
    <scope>IDENTIFICATION</scope>
    <source>
        <strain evidence="1">PS312</strain>
    </source>
</reference>
<evidence type="ECO:0000313" key="1">
    <source>
        <dbReference type="EnsemblMetazoa" id="PPA25028.1"/>
    </source>
</evidence>
<keyword evidence="2" id="KW-1185">Reference proteome</keyword>
<sequence>MRDPNKTFFKRYIPVQYLRYGLIIFILIMAAYFAGIKLMRWIEGLPPVVVPSAAPLTDWSRTKRHSYPFMNPLMD</sequence>
<organism evidence="1 2">
    <name type="scientific">Pristionchus pacificus</name>
    <name type="common">Parasitic nematode worm</name>
    <dbReference type="NCBI Taxonomy" id="54126"/>
    <lineage>
        <taxon>Eukaryota</taxon>
        <taxon>Metazoa</taxon>
        <taxon>Ecdysozoa</taxon>
        <taxon>Nematoda</taxon>
        <taxon>Chromadorea</taxon>
        <taxon>Rhabditida</taxon>
        <taxon>Rhabditina</taxon>
        <taxon>Diplogasteromorpha</taxon>
        <taxon>Diplogasteroidea</taxon>
        <taxon>Neodiplogasteridae</taxon>
        <taxon>Pristionchus</taxon>
    </lineage>
</organism>
<proteinExistence type="predicted"/>
<name>A0A454Y4X9_PRIPA</name>
<reference evidence="2" key="1">
    <citation type="journal article" date="2008" name="Nat. Genet.">
        <title>The Pristionchus pacificus genome provides a unique perspective on nematode lifestyle and parasitism.</title>
        <authorList>
            <person name="Dieterich C."/>
            <person name="Clifton S.W."/>
            <person name="Schuster L.N."/>
            <person name="Chinwalla A."/>
            <person name="Delehaunty K."/>
            <person name="Dinkelacker I."/>
            <person name="Fulton L."/>
            <person name="Fulton R."/>
            <person name="Godfrey J."/>
            <person name="Minx P."/>
            <person name="Mitreva M."/>
            <person name="Roeseler W."/>
            <person name="Tian H."/>
            <person name="Witte H."/>
            <person name="Yang S.P."/>
            <person name="Wilson R.K."/>
            <person name="Sommer R.J."/>
        </authorList>
    </citation>
    <scope>NUCLEOTIDE SEQUENCE [LARGE SCALE GENOMIC DNA]</scope>
    <source>
        <strain evidence="2">PS312</strain>
    </source>
</reference>